<comment type="caution">
    <text evidence="2">The sequence shown here is derived from an EMBL/GenBank/DDBJ whole genome shotgun (WGS) entry which is preliminary data.</text>
</comment>
<organism evidence="2 3">
    <name type="scientific">Ideonella aquatica</name>
    <dbReference type="NCBI Taxonomy" id="2824119"/>
    <lineage>
        <taxon>Bacteria</taxon>
        <taxon>Pseudomonadati</taxon>
        <taxon>Pseudomonadota</taxon>
        <taxon>Betaproteobacteria</taxon>
        <taxon>Burkholderiales</taxon>
        <taxon>Sphaerotilaceae</taxon>
        <taxon>Ideonella</taxon>
    </lineage>
</organism>
<evidence type="ECO:0008006" key="4">
    <source>
        <dbReference type="Google" id="ProtNLM"/>
    </source>
</evidence>
<sequence>MTEKHWLDYLAALGSIATPILVLALTAIGWKLRRRVERQLELEDKLREDRITIYNHILEPFIILLMTDAAWQHDKQNRARDKSDIALGKMLSLEYRKIAFKLSLVGSDAVVLAYNDLFQHFYSQGEAPNASEENLKIMMGLLGRFLLEIRRSMGNEATQLNQWQMLEWFITDARKWRNT</sequence>
<keyword evidence="1" id="KW-1133">Transmembrane helix</keyword>
<proteinExistence type="predicted"/>
<evidence type="ECO:0000313" key="3">
    <source>
        <dbReference type="Proteomes" id="UP000678374"/>
    </source>
</evidence>
<dbReference type="RefSeq" id="WP_210803012.1">
    <property type="nucleotide sequence ID" value="NZ_JAGQDE010000013.1"/>
</dbReference>
<accession>A0A941BGZ1</accession>
<keyword evidence="3" id="KW-1185">Reference proteome</keyword>
<keyword evidence="1" id="KW-0472">Membrane</keyword>
<feature type="transmembrane region" description="Helical" evidence="1">
    <location>
        <begin position="6"/>
        <end position="30"/>
    </location>
</feature>
<protein>
    <recommendedName>
        <fullName evidence="4">DUF4760 domain-containing protein</fullName>
    </recommendedName>
</protein>
<dbReference type="AlphaFoldDB" id="A0A941BGZ1"/>
<keyword evidence="1" id="KW-0812">Transmembrane</keyword>
<dbReference type="EMBL" id="JAGQDE010000013">
    <property type="protein sequence ID" value="MBQ0960341.1"/>
    <property type="molecule type" value="Genomic_DNA"/>
</dbReference>
<dbReference type="Proteomes" id="UP000678374">
    <property type="component" value="Unassembled WGS sequence"/>
</dbReference>
<name>A0A941BGZ1_9BURK</name>
<reference evidence="2" key="1">
    <citation type="submission" date="2021-04" db="EMBL/GenBank/DDBJ databases">
        <title>The genome sequence of Ideonella sp. 4Y11.</title>
        <authorList>
            <person name="Liu Y."/>
        </authorList>
    </citation>
    <scope>NUCLEOTIDE SEQUENCE</scope>
    <source>
        <strain evidence="2">4Y11</strain>
    </source>
</reference>
<gene>
    <name evidence="2" type="ORF">KAK06_15405</name>
</gene>
<evidence type="ECO:0000313" key="2">
    <source>
        <dbReference type="EMBL" id="MBQ0960341.1"/>
    </source>
</evidence>
<evidence type="ECO:0000256" key="1">
    <source>
        <dbReference type="SAM" id="Phobius"/>
    </source>
</evidence>